<feature type="domain" description="PIN" evidence="1">
    <location>
        <begin position="21"/>
        <end position="129"/>
    </location>
</feature>
<dbReference type="SUPFAM" id="SSF88723">
    <property type="entry name" value="PIN domain-like"/>
    <property type="match status" value="1"/>
</dbReference>
<dbReference type="InterPro" id="IPR002850">
    <property type="entry name" value="PIN_toxin-like"/>
</dbReference>
<dbReference type="InterPro" id="IPR002716">
    <property type="entry name" value="PIN_dom"/>
</dbReference>
<proteinExistence type="predicted"/>
<dbReference type="PANTHER" id="PTHR34610:SF3">
    <property type="entry name" value="SSL7007 PROTEIN"/>
    <property type="match status" value="1"/>
</dbReference>
<evidence type="ECO:0000313" key="3">
    <source>
        <dbReference type="Proteomes" id="UP001501788"/>
    </source>
</evidence>
<gene>
    <name evidence="2" type="ORF">GCM10023090_22240</name>
</gene>
<comment type="caution">
    <text evidence="2">The sequence shown here is derived from an EMBL/GenBank/DDBJ whole genome shotgun (WGS) entry which is preliminary data.</text>
</comment>
<accession>A0ABP8LB51</accession>
<dbReference type="Proteomes" id="UP001501788">
    <property type="component" value="Unassembled WGS sequence"/>
</dbReference>
<sequence>MAAKAPRLVHTVVADAPPRVLVLDTNIALDALVFADPGVAALPALLASGRLRWIGTEAMRAELARVLGYPQIVPRLAYYRLDAPEVLARWDAQVQRVAAAPRIAFVCKDADDQHFLDLAAAHGALLLSKDKAVLCMRKRLQRMGADIATAVQADVVEATAPAAT</sequence>
<evidence type="ECO:0000313" key="2">
    <source>
        <dbReference type="EMBL" id="GAA4426345.1"/>
    </source>
</evidence>
<name>A0ABP8LB51_9BURK</name>
<keyword evidence="3" id="KW-1185">Reference proteome</keyword>
<protein>
    <recommendedName>
        <fullName evidence="1">PIN domain-containing protein</fullName>
    </recommendedName>
</protein>
<organism evidence="2 3">
    <name type="scientific">Acidovorax lacteus</name>
    <dbReference type="NCBI Taxonomy" id="1924988"/>
    <lineage>
        <taxon>Bacteria</taxon>
        <taxon>Pseudomonadati</taxon>
        <taxon>Pseudomonadota</taxon>
        <taxon>Betaproteobacteria</taxon>
        <taxon>Burkholderiales</taxon>
        <taxon>Comamonadaceae</taxon>
        <taxon>Acidovorax</taxon>
    </lineage>
</organism>
<dbReference type="EMBL" id="BAABEX010000024">
    <property type="protein sequence ID" value="GAA4426345.1"/>
    <property type="molecule type" value="Genomic_DNA"/>
</dbReference>
<dbReference type="InterPro" id="IPR029060">
    <property type="entry name" value="PIN-like_dom_sf"/>
</dbReference>
<dbReference type="RefSeq" id="WP_345064838.1">
    <property type="nucleotide sequence ID" value="NZ_BAABEX010000024.1"/>
</dbReference>
<dbReference type="PANTHER" id="PTHR34610">
    <property type="entry name" value="SSL7007 PROTEIN"/>
    <property type="match status" value="1"/>
</dbReference>
<reference evidence="3" key="1">
    <citation type="journal article" date="2019" name="Int. J. Syst. Evol. Microbiol.">
        <title>The Global Catalogue of Microorganisms (GCM) 10K type strain sequencing project: providing services to taxonomists for standard genome sequencing and annotation.</title>
        <authorList>
            <consortium name="The Broad Institute Genomics Platform"/>
            <consortium name="The Broad Institute Genome Sequencing Center for Infectious Disease"/>
            <person name="Wu L."/>
            <person name="Ma J."/>
        </authorList>
    </citation>
    <scope>NUCLEOTIDE SEQUENCE [LARGE SCALE GENOMIC DNA]</scope>
    <source>
        <strain evidence="3">JCM 31890</strain>
    </source>
</reference>
<dbReference type="Pfam" id="PF13470">
    <property type="entry name" value="PIN_3"/>
    <property type="match status" value="1"/>
</dbReference>
<evidence type="ECO:0000259" key="1">
    <source>
        <dbReference type="Pfam" id="PF13470"/>
    </source>
</evidence>